<dbReference type="InterPro" id="IPR029058">
    <property type="entry name" value="AB_hydrolase_fold"/>
</dbReference>
<dbReference type="AlphaFoldDB" id="M0QHP1"/>
<name>M0QHP1_9ACTN</name>
<evidence type="ECO:0000313" key="1">
    <source>
        <dbReference type="EMBL" id="GAC66922.1"/>
    </source>
</evidence>
<dbReference type="Proteomes" id="UP000011666">
    <property type="component" value="Unassembled WGS sequence"/>
</dbReference>
<dbReference type="Gene3D" id="3.40.50.1820">
    <property type="entry name" value="alpha/beta hydrolase"/>
    <property type="match status" value="1"/>
</dbReference>
<evidence type="ECO:0000313" key="2">
    <source>
        <dbReference type="Proteomes" id="UP000011666"/>
    </source>
</evidence>
<reference evidence="1 2" key="1">
    <citation type="submission" date="2013-01" db="EMBL/GenBank/DDBJ databases">
        <title>Whole genome shotgun sequence of Gordonia soli NBRC 108243.</title>
        <authorList>
            <person name="Isaki-Nakamura S."/>
            <person name="Hosoyama A."/>
            <person name="Tsuchikane K."/>
            <person name="Ando Y."/>
            <person name="Baba S."/>
            <person name="Ohji S."/>
            <person name="Hamada M."/>
            <person name="Tamura T."/>
            <person name="Yamazoe A."/>
            <person name="Yamazaki S."/>
            <person name="Fujita N."/>
        </authorList>
    </citation>
    <scope>NUCLEOTIDE SEQUENCE [LARGE SCALE GENOMIC DNA]</scope>
    <source>
        <strain evidence="1 2">NBRC 108243</strain>
    </source>
</reference>
<gene>
    <name evidence="1" type="ORF">GS4_05_01310</name>
</gene>
<dbReference type="SUPFAM" id="SSF53474">
    <property type="entry name" value="alpha/beta-Hydrolases"/>
    <property type="match status" value="1"/>
</dbReference>
<organism evidence="1 2">
    <name type="scientific">Gordonia soli NBRC 108243</name>
    <dbReference type="NCBI Taxonomy" id="1223545"/>
    <lineage>
        <taxon>Bacteria</taxon>
        <taxon>Bacillati</taxon>
        <taxon>Actinomycetota</taxon>
        <taxon>Actinomycetes</taxon>
        <taxon>Mycobacteriales</taxon>
        <taxon>Gordoniaceae</taxon>
        <taxon>Gordonia</taxon>
    </lineage>
</organism>
<dbReference type="Gene3D" id="1.10.260.160">
    <property type="match status" value="1"/>
</dbReference>
<comment type="caution">
    <text evidence="1">The sequence shown here is derived from an EMBL/GenBank/DDBJ whole genome shotgun (WGS) entry which is preliminary data.</text>
</comment>
<keyword evidence="2" id="KW-1185">Reference proteome</keyword>
<protein>
    <submittedName>
        <fullName evidence="1">Uncharacterized protein</fullName>
    </submittedName>
</protein>
<dbReference type="EMBL" id="BANX01000005">
    <property type="protein sequence ID" value="GAC66922.1"/>
    <property type="molecule type" value="Genomic_DNA"/>
</dbReference>
<sequence>MDLLRVTPAVLGRLGVPVPTQSDLVGFSQGGHTTMASARVITAGASIPFGIRSIIGISGPYVLSEVDVPALMDGRSDPNVRSLALARLTLSAELRGNDLAHMYAPGRRDRVHRLFDGSKTDVEVVRALPPDPRTIFSDWGWRELGDGTSDFGRWLADTSGVCQEWGRDADVTLMYGRLDTSALPRNTRLCAEHLNVEGARLQVISLGDVDHIESGVIGTDRAARILADRDRLRR</sequence>
<accession>M0QHP1</accession>
<dbReference type="OrthoDB" id="4857813at2"/>
<proteinExistence type="predicted"/>
<dbReference type="STRING" id="1223545.GS4_05_01310"/>